<organism evidence="1 2">
    <name type="scientific">Melastoma candidum</name>
    <dbReference type="NCBI Taxonomy" id="119954"/>
    <lineage>
        <taxon>Eukaryota</taxon>
        <taxon>Viridiplantae</taxon>
        <taxon>Streptophyta</taxon>
        <taxon>Embryophyta</taxon>
        <taxon>Tracheophyta</taxon>
        <taxon>Spermatophyta</taxon>
        <taxon>Magnoliopsida</taxon>
        <taxon>eudicotyledons</taxon>
        <taxon>Gunneridae</taxon>
        <taxon>Pentapetalae</taxon>
        <taxon>rosids</taxon>
        <taxon>malvids</taxon>
        <taxon>Myrtales</taxon>
        <taxon>Melastomataceae</taxon>
        <taxon>Melastomatoideae</taxon>
        <taxon>Melastomateae</taxon>
        <taxon>Melastoma</taxon>
    </lineage>
</organism>
<reference evidence="2" key="1">
    <citation type="journal article" date="2023" name="Front. Plant Sci.">
        <title>Chromosomal-level genome assembly of Melastoma candidum provides insights into trichome evolution.</title>
        <authorList>
            <person name="Zhong Y."/>
            <person name="Wu W."/>
            <person name="Sun C."/>
            <person name="Zou P."/>
            <person name="Liu Y."/>
            <person name="Dai S."/>
            <person name="Zhou R."/>
        </authorList>
    </citation>
    <scope>NUCLEOTIDE SEQUENCE [LARGE SCALE GENOMIC DNA]</scope>
</reference>
<name>A0ACB9L220_9MYRT</name>
<proteinExistence type="predicted"/>
<protein>
    <submittedName>
        <fullName evidence="1">Uncharacterized protein</fullName>
    </submittedName>
</protein>
<sequence>MSSSHDLRPAVLIHRIPSFAFPFAHALSPYFTLIDPVHDNPSPDSLLSVRAVLCFGPSPVTVHTLRALPSLEILVVTSAGLDKIDLDECRRRRIIVTNAGPAFSEDVADCAVALLIDLLRRISAGNRFVRSGAWRRNPEGDRLAVRVGGKRVGIVGLGNIGSLVAKRLEAFGCRIAYTSKRRKPSVQYPYHATVLDLAAHSDALILCCALTEETRHVVNREVMTILGKGGIIINIGRGGLIDEEEMVRLLVQGELGGVGLDVFKNEPHVPEELRQMDNVVLSPHCAVLTPESMEAVKELVVSNLKAFFANEPLQAVVPLE</sequence>
<keyword evidence="2" id="KW-1185">Reference proteome</keyword>
<comment type="caution">
    <text evidence="1">The sequence shown here is derived from an EMBL/GenBank/DDBJ whole genome shotgun (WGS) entry which is preliminary data.</text>
</comment>
<dbReference type="EMBL" id="CM042891">
    <property type="protein sequence ID" value="KAI4303481.1"/>
    <property type="molecule type" value="Genomic_DNA"/>
</dbReference>
<evidence type="ECO:0000313" key="1">
    <source>
        <dbReference type="EMBL" id="KAI4303481.1"/>
    </source>
</evidence>
<evidence type="ECO:0000313" key="2">
    <source>
        <dbReference type="Proteomes" id="UP001057402"/>
    </source>
</evidence>
<gene>
    <name evidence="1" type="ORF">MLD38_039104</name>
</gene>
<accession>A0ACB9L220</accession>
<dbReference type="Proteomes" id="UP001057402">
    <property type="component" value="Chromosome 12"/>
</dbReference>